<proteinExistence type="predicted"/>
<dbReference type="EMBL" id="VMTR01000127">
    <property type="protein sequence ID" value="TVT93937.1"/>
    <property type="molecule type" value="Genomic_DNA"/>
</dbReference>
<dbReference type="Proteomes" id="UP000320212">
    <property type="component" value="Unassembled WGS sequence"/>
</dbReference>
<sequence>MADSFVVRFVGRQENDVIRLLCIEYLSSKLHECRVRFLGDIFVTASLVSDKPAGFVHHRRDKRVGVVKFVGNHDPALLESIGIGNISRGIRVRCRIATEFFVDALGDTQ</sequence>
<evidence type="ECO:0000313" key="1">
    <source>
        <dbReference type="EMBL" id="NLV02902.1"/>
    </source>
</evidence>
<reference evidence="1" key="2">
    <citation type="submission" date="2019-12" db="EMBL/GenBank/DDBJ databases">
        <title>Haloferax alexandrinus strain pws11.</title>
        <authorList>
            <person name="Verma D.K."/>
            <person name="Gopal K."/>
            <person name="Prasad E.S."/>
        </authorList>
    </citation>
    <scope>NUCLEOTIDE SEQUENCE</scope>
    <source>
        <strain evidence="1">Pws11</strain>
    </source>
</reference>
<comment type="caution">
    <text evidence="2">The sequence shown here is derived from an EMBL/GenBank/DDBJ whole genome shotgun (WGS) entry which is preliminary data.</text>
</comment>
<evidence type="ECO:0000313" key="2">
    <source>
        <dbReference type="EMBL" id="TVT93937.1"/>
    </source>
</evidence>
<protein>
    <submittedName>
        <fullName evidence="2">Uncharacterized protein</fullName>
    </submittedName>
</protein>
<dbReference type="Proteomes" id="UP000619835">
    <property type="component" value="Unassembled WGS sequence"/>
</dbReference>
<accession>A0A558G853</accession>
<name>A0A558G853_HALVO</name>
<reference evidence="2 3" key="1">
    <citation type="submission" date="2019-07" db="EMBL/GenBank/DDBJ databases">
        <title>Draft genome sequence of Haloferax volcanii SS0101, isolated from salt farm in Samut Sakhon, Thailand.</title>
        <authorList>
            <person name="Wanthongcharoen S."/>
            <person name="Yamprayoonswat W."/>
            <person name="Ruangsuj P."/>
            <person name="Thongpramul N."/>
            <person name="Jumpathong W."/>
            <person name="Sittihan S."/>
            <person name="Kanjanavas P."/>
            <person name="Yasawong M."/>
        </authorList>
    </citation>
    <scope>NUCLEOTIDE SEQUENCE [LARGE SCALE GENOMIC DNA]</scope>
    <source>
        <strain evidence="2 3">SS0101</strain>
    </source>
</reference>
<dbReference type="EMBL" id="WOWC01000001">
    <property type="protein sequence ID" value="NLV02902.1"/>
    <property type="molecule type" value="Genomic_DNA"/>
</dbReference>
<dbReference type="AlphaFoldDB" id="A0A558G853"/>
<accession>A0A847TBC0</accession>
<gene>
    <name evidence="2" type="ORF">FQA18_14660</name>
    <name evidence="1" type="ORF">GOC85_09915</name>
</gene>
<organism evidence="2 3">
    <name type="scientific">Haloferax volcanii</name>
    <name type="common">Halobacterium volcanii</name>
    <dbReference type="NCBI Taxonomy" id="2246"/>
    <lineage>
        <taxon>Archaea</taxon>
        <taxon>Methanobacteriati</taxon>
        <taxon>Methanobacteriota</taxon>
        <taxon>Stenosarchaea group</taxon>
        <taxon>Halobacteria</taxon>
        <taxon>Halobacteriales</taxon>
        <taxon>Haloferacaceae</taxon>
        <taxon>Haloferax</taxon>
    </lineage>
</organism>
<evidence type="ECO:0000313" key="3">
    <source>
        <dbReference type="Proteomes" id="UP000320212"/>
    </source>
</evidence>